<feature type="domain" description="CN hydrolase" evidence="4">
    <location>
        <begin position="1"/>
        <end position="87"/>
    </location>
</feature>
<dbReference type="InterPro" id="IPR003010">
    <property type="entry name" value="C-N_Hydrolase"/>
</dbReference>
<dbReference type="InterPro" id="IPR036526">
    <property type="entry name" value="C-N_Hydrolase_sf"/>
</dbReference>
<gene>
    <name evidence="5" type="ORF">PR048_002745</name>
</gene>
<proteinExistence type="predicted"/>
<evidence type="ECO:0000256" key="3">
    <source>
        <dbReference type="ARBA" id="ARBA00030681"/>
    </source>
</evidence>
<dbReference type="EMBL" id="JARBHB010000001">
    <property type="protein sequence ID" value="KAJ8897399.1"/>
    <property type="molecule type" value="Genomic_DNA"/>
</dbReference>
<evidence type="ECO:0000256" key="1">
    <source>
        <dbReference type="ARBA" id="ARBA00017309"/>
    </source>
</evidence>
<sequence length="92" mass="9995">MSLDGVELIVNGSGSHMQLRKAYVTVDLVKSATMKCGGCYMFSNLRGCDGQRIYFNGCSTVALNGQILNRSAQYALQEVVSVCIIDYYSPVA</sequence>
<dbReference type="PROSITE" id="PS50263">
    <property type="entry name" value="CN_HYDROLASE"/>
    <property type="match status" value="1"/>
</dbReference>
<evidence type="ECO:0000313" key="6">
    <source>
        <dbReference type="Proteomes" id="UP001159363"/>
    </source>
</evidence>
<comment type="caution">
    <text evidence="5">The sequence shown here is derived from an EMBL/GenBank/DDBJ whole genome shotgun (WGS) entry which is preliminary data.</text>
</comment>
<reference evidence="5 6" key="1">
    <citation type="submission" date="2023-02" db="EMBL/GenBank/DDBJ databases">
        <title>LHISI_Scaffold_Assembly.</title>
        <authorList>
            <person name="Stuart O.P."/>
            <person name="Cleave R."/>
            <person name="Magrath M.J.L."/>
            <person name="Mikheyev A.S."/>
        </authorList>
    </citation>
    <scope>NUCLEOTIDE SEQUENCE [LARGE SCALE GENOMIC DNA]</scope>
    <source>
        <strain evidence="5">Daus_M_001</strain>
        <tissue evidence="5">Leg muscle</tissue>
    </source>
</reference>
<dbReference type="Gene3D" id="3.60.110.10">
    <property type="entry name" value="Carbon-nitrogen hydrolase"/>
    <property type="match status" value="1"/>
</dbReference>
<evidence type="ECO:0000313" key="5">
    <source>
        <dbReference type="EMBL" id="KAJ8897399.1"/>
    </source>
</evidence>
<name>A0ABQ9IMH9_9NEOP</name>
<accession>A0ABQ9IMH9</accession>
<dbReference type="Proteomes" id="UP001159363">
    <property type="component" value="Chromosome 1"/>
</dbReference>
<organism evidence="5 6">
    <name type="scientific">Dryococelus australis</name>
    <dbReference type="NCBI Taxonomy" id="614101"/>
    <lineage>
        <taxon>Eukaryota</taxon>
        <taxon>Metazoa</taxon>
        <taxon>Ecdysozoa</taxon>
        <taxon>Arthropoda</taxon>
        <taxon>Hexapoda</taxon>
        <taxon>Insecta</taxon>
        <taxon>Pterygota</taxon>
        <taxon>Neoptera</taxon>
        <taxon>Polyneoptera</taxon>
        <taxon>Phasmatodea</taxon>
        <taxon>Verophasmatodea</taxon>
        <taxon>Anareolatae</taxon>
        <taxon>Phasmatidae</taxon>
        <taxon>Eurycanthinae</taxon>
        <taxon>Dryococelus</taxon>
    </lineage>
</organism>
<dbReference type="Pfam" id="PF00795">
    <property type="entry name" value="CN_hydrolase"/>
    <property type="match status" value="1"/>
</dbReference>
<dbReference type="InterPro" id="IPR003694">
    <property type="entry name" value="NAD_synthase"/>
</dbReference>
<dbReference type="SUPFAM" id="SSF56317">
    <property type="entry name" value="Carbon-nitrogen hydrolase"/>
    <property type="match status" value="1"/>
</dbReference>
<protein>
    <recommendedName>
        <fullName evidence="1">Glutamine-dependent NAD(+) synthetase</fullName>
    </recommendedName>
    <alternativeName>
        <fullName evidence="3">NAD(+) synthase [glutamine-hydrolyzing]</fullName>
    </alternativeName>
</protein>
<keyword evidence="6" id="KW-1185">Reference proteome</keyword>
<keyword evidence="2" id="KW-0436">Ligase</keyword>
<dbReference type="PANTHER" id="PTHR23090:SF9">
    <property type="entry name" value="GLUTAMINE-DEPENDENT NAD(+) SYNTHETASE"/>
    <property type="match status" value="1"/>
</dbReference>
<evidence type="ECO:0000256" key="2">
    <source>
        <dbReference type="ARBA" id="ARBA00022598"/>
    </source>
</evidence>
<evidence type="ECO:0000259" key="4">
    <source>
        <dbReference type="PROSITE" id="PS50263"/>
    </source>
</evidence>
<dbReference type="PANTHER" id="PTHR23090">
    <property type="entry name" value="NH 3 /GLUTAMINE-DEPENDENT NAD + SYNTHETASE"/>
    <property type="match status" value="1"/>
</dbReference>